<accession>A2SIP8</accession>
<evidence type="ECO:0000256" key="2">
    <source>
        <dbReference type="ARBA" id="ARBA00022722"/>
    </source>
</evidence>
<dbReference type="InterPro" id="IPR003753">
    <property type="entry name" value="Exonuc_VII_L"/>
</dbReference>
<name>A2SIP8_METPP</name>
<dbReference type="CDD" id="cd04489">
    <property type="entry name" value="ExoVII_LU_OBF"/>
    <property type="match status" value="1"/>
</dbReference>
<feature type="domain" description="Exonuclease VII large subunit C-terminal" evidence="7">
    <location>
        <begin position="146"/>
        <end position="436"/>
    </location>
</feature>
<dbReference type="AlphaFoldDB" id="A2SIP8"/>
<comment type="catalytic activity">
    <reaction evidence="5 6">
        <text>Exonucleolytic cleavage in either 5'- to 3'- or 3'- to 5'-direction to yield nucleoside 5'-phosphates.</text>
        <dbReference type="EC" id="3.1.11.6"/>
    </reaction>
</comment>
<organism evidence="9 10">
    <name type="scientific">Methylibium petroleiphilum (strain ATCC BAA-1232 / LMG 22953 / PM1)</name>
    <dbReference type="NCBI Taxonomy" id="420662"/>
    <lineage>
        <taxon>Bacteria</taxon>
        <taxon>Pseudomonadati</taxon>
        <taxon>Pseudomonadota</taxon>
        <taxon>Betaproteobacteria</taxon>
        <taxon>Burkholderiales</taxon>
        <taxon>Sphaerotilaceae</taxon>
        <taxon>Methylibium</taxon>
    </lineage>
</organism>
<keyword evidence="3 5" id="KW-0378">Hydrolase</keyword>
<dbReference type="GO" id="GO:0009318">
    <property type="term" value="C:exodeoxyribonuclease VII complex"/>
    <property type="evidence" value="ECO:0007669"/>
    <property type="project" value="UniProtKB-UniRule"/>
</dbReference>
<keyword evidence="1 5" id="KW-0963">Cytoplasm</keyword>
<dbReference type="eggNOG" id="COG1570">
    <property type="taxonomic scope" value="Bacteria"/>
</dbReference>
<dbReference type="InterPro" id="IPR020579">
    <property type="entry name" value="Exonuc_VII_lsu_C"/>
</dbReference>
<gene>
    <name evidence="5" type="primary">xseA</name>
    <name evidence="9" type="ordered locus">Mpe_A2482</name>
</gene>
<dbReference type="EC" id="3.1.11.6" evidence="5"/>
<dbReference type="PANTHER" id="PTHR30008">
    <property type="entry name" value="EXODEOXYRIBONUCLEASE 7 LARGE SUBUNIT"/>
    <property type="match status" value="1"/>
</dbReference>
<dbReference type="RefSeq" id="WP_011830070.1">
    <property type="nucleotide sequence ID" value="NC_008825.1"/>
</dbReference>
<keyword evidence="4 5" id="KW-0269">Exonuclease</keyword>
<sequence>MAPADRPAVRGVMPVEEGAGRAIGPRVWEVAALVHAVADTLAARFASVAVRGEVSGYTRAASGHCYFTLKDAEGTAALRCAMFRRAASLLDFAPEEGHLVELRGRLAVYEPRGELQFVVESMQRAGAGALYERFLRLKAQLEAEGLFDATRKRTIVRHPACIGVVTSLAAAALHDVLTALQRRAPQVRVIVYPSPVQGAEAPAALAAAIETAGRHGRADTLIVARGGGSLEDLWAFNEALVVRAVAASRIPVIAGIGHETDVSLVDFAADLRAPTPTAAAELAAMPREEALAVLHDLARRARRGVALRLDGQAQRLDRTALRLARPAQALAPHRERLALLSQRQRTAMHRHLERQQQRQAVLASRWMQAARQLRLRAVQRLDVLVARLGALDPQRVLSRGYAWLGDAEGRALTSVNQLQPGQTVKARLADGRIEAQVIGIEPDKPRR</sequence>
<dbReference type="GO" id="GO:0006308">
    <property type="term" value="P:DNA catabolic process"/>
    <property type="evidence" value="ECO:0007669"/>
    <property type="project" value="UniProtKB-UniRule"/>
</dbReference>
<evidence type="ECO:0000259" key="7">
    <source>
        <dbReference type="Pfam" id="PF02601"/>
    </source>
</evidence>
<dbReference type="GO" id="GO:0003676">
    <property type="term" value="F:nucleic acid binding"/>
    <property type="evidence" value="ECO:0007669"/>
    <property type="project" value="InterPro"/>
</dbReference>
<proteinExistence type="inferred from homology"/>
<dbReference type="Proteomes" id="UP000000366">
    <property type="component" value="Chromosome"/>
</dbReference>
<evidence type="ECO:0000256" key="3">
    <source>
        <dbReference type="ARBA" id="ARBA00022801"/>
    </source>
</evidence>
<evidence type="ECO:0000256" key="4">
    <source>
        <dbReference type="ARBA" id="ARBA00022839"/>
    </source>
</evidence>
<dbReference type="GO" id="GO:0005737">
    <property type="term" value="C:cytoplasm"/>
    <property type="evidence" value="ECO:0007669"/>
    <property type="project" value="UniProtKB-SubCell"/>
</dbReference>
<protein>
    <recommendedName>
        <fullName evidence="5">Exodeoxyribonuclease 7 large subunit</fullName>
        <ecNumber evidence="5">3.1.11.6</ecNumber>
    </recommendedName>
    <alternativeName>
        <fullName evidence="5">Exodeoxyribonuclease VII large subunit</fullName>
        <shortName evidence="5">Exonuclease VII large subunit</shortName>
    </alternativeName>
</protein>
<dbReference type="NCBIfam" id="TIGR00237">
    <property type="entry name" value="xseA"/>
    <property type="match status" value="1"/>
</dbReference>
<dbReference type="STRING" id="420662.Mpe_A2482"/>
<comment type="subunit">
    <text evidence="5">Heterooligomer composed of large and small subunits.</text>
</comment>
<comment type="similarity">
    <text evidence="5 6">Belongs to the XseA family.</text>
</comment>
<feature type="domain" description="OB-fold nucleic acid binding" evidence="8">
    <location>
        <begin position="29"/>
        <end position="123"/>
    </location>
</feature>
<dbReference type="Pfam" id="PF02601">
    <property type="entry name" value="Exonuc_VII_L"/>
    <property type="match status" value="1"/>
</dbReference>
<reference evidence="9 10" key="1">
    <citation type="journal article" date="2007" name="J. Bacteriol.">
        <title>Whole-genome analysis of the methyl tert-butyl ether-degrading beta-proteobacterium Methylibium petroleiphilum PM1.</title>
        <authorList>
            <person name="Kane S.R."/>
            <person name="Chakicherla A.Y."/>
            <person name="Chain P.S.G."/>
            <person name="Schmidt R."/>
            <person name="Shin M.W."/>
            <person name="Legler T.C."/>
            <person name="Scow K.M."/>
            <person name="Larimer F.W."/>
            <person name="Lucas S.M."/>
            <person name="Richardson P.M."/>
            <person name="Hristova K.R."/>
        </authorList>
    </citation>
    <scope>NUCLEOTIDE SEQUENCE [LARGE SCALE GENOMIC DNA]</scope>
    <source>
        <strain evidence="10">ATCC BAA-1232 / LMG 22953 / PM1</strain>
    </source>
</reference>
<dbReference type="GO" id="GO:0008855">
    <property type="term" value="F:exodeoxyribonuclease VII activity"/>
    <property type="evidence" value="ECO:0007669"/>
    <property type="project" value="UniProtKB-UniRule"/>
</dbReference>
<evidence type="ECO:0000256" key="6">
    <source>
        <dbReference type="RuleBase" id="RU004355"/>
    </source>
</evidence>
<dbReference type="Pfam" id="PF13742">
    <property type="entry name" value="tRNA_anti_2"/>
    <property type="match status" value="1"/>
</dbReference>
<dbReference type="PANTHER" id="PTHR30008:SF0">
    <property type="entry name" value="EXODEOXYRIBONUCLEASE 7 LARGE SUBUNIT"/>
    <property type="match status" value="1"/>
</dbReference>
<evidence type="ECO:0000256" key="1">
    <source>
        <dbReference type="ARBA" id="ARBA00022490"/>
    </source>
</evidence>
<keyword evidence="2 5" id="KW-0540">Nuclease</keyword>
<comment type="subcellular location">
    <subcellularLocation>
        <location evidence="5 6">Cytoplasm</location>
    </subcellularLocation>
</comment>
<evidence type="ECO:0000259" key="8">
    <source>
        <dbReference type="Pfam" id="PF13742"/>
    </source>
</evidence>
<dbReference type="HAMAP" id="MF_00378">
    <property type="entry name" value="Exonuc_7_L"/>
    <property type="match status" value="1"/>
</dbReference>
<evidence type="ECO:0000313" key="9">
    <source>
        <dbReference type="EMBL" id="ABM95437.1"/>
    </source>
</evidence>
<dbReference type="KEGG" id="mpt:Mpe_A2482"/>
<dbReference type="HOGENOM" id="CLU_023625_3_1_4"/>
<dbReference type="InterPro" id="IPR025824">
    <property type="entry name" value="OB-fold_nuc-bd_dom"/>
</dbReference>
<keyword evidence="10" id="KW-1185">Reference proteome</keyword>
<evidence type="ECO:0000256" key="5">
    <source>
        <dbReference type="HAMAP-Rule" id="MF_00378"/>
    </source>
</evidence>
<comment type="function">
    <text evidence="5">Bidirectionally degrades single-stranded DNA into large acid-insoluble oligonucleotides, which are then degraded further into small acid-soluble oligonucleotides.</text>
</comment>
<evidence type="ECO:0000313" key="10">
    <source>
        <dbReference type="Proteomes" id="UP000000366"/>
    </source>
</evidence>
<dbReference type="EMBL" id="CP000555">
    <property type="protein sequence ID" value="ABM95437.1"/>
    <property type="molecule type" value="Genomic_DNA"/>
</dbReference>